<gene>
    <name evidence="1" type="ORF">BDN72DRAFT_75122</name>
</gene>
<protein>
    <submittedName>
        <fullName evidence="1">Uncharacterized protein</fullName>
    </submittedName>
</protein>
<keyword evidence="2" id="KW-1185">Reference proteome</keyword>
<dbReference type="EMBL" id="ML208366">
    <property type="protein sequence ID" value="TFK67827.1"/>
    <property type="molecule type" value="Genomic_DNA"/>
</dbReference>
<accession>A0ACD3AQB9</accession>
<reference evidence="1 2" key="1">
    <citation type="journal article" date="2019" name="Nat. Ecol. Evol.">
        <title>Megaphylogeny resolves global patterns of mushroom evolution.</title>
        <authorList>
            <person name="Varga T."/>
            <person name="Krizsan K."/>
            <person name="Foldi C."/>
            <person name="Dima B."/>
            <person name="Sanchez-Garcia M."/>
            <person name="Sanchez-Ramirez S."/>
            <person name="Szollosi G.J."/>
            <person name="Szarkandi J.G."/>
            <person name="Papp V."/>
            <person name="Albert L."/>
            <person name="Andreopoulos W."/>
            <person name="Angelini C."/>
            <person name="Antonin V."/>
            <person name="Barry K.W."/>
            <person name="Bougher N.L."/>
            <person name="Buchanan P."/>
            <person name="Buyck B."/>
            <person name="Bense V."/>
            <person name="Catcheside P."/>
            <person name="Chovatia M."/>
            <person name="Cooper J."/>
            <person name="Damon W."/>
            <person name="Desjardin D."/>
            <person name="Finy P."/>
            <person name="Geml J."/>
            <person name="Haridas S."/>
            <person name="Hughes K."/>
            <person name="Justo A."/>
            <person name="Karasinski D."/>
            <person name="Kautmanova I."/>
            <person name="Kiss B."/>
            <person name="Kocsube S."/>
            <person name="Kotiranta H."/>
            <person name="LaButti K.M."/>
            <person name="Lechner B.E."/>
            <person name="Liimatainen K."/>
            <person name="Lipzen A."/>
            <person name="Lukacs Z."/>
            <person name="Mihaltcheva S."/>
            <person name="Morgado L.N."/>
            <person name="Niskanen T."/>
            <person name="Noordeloos M.E."/>
            <person name="Ohm R.A."/>
            <person name="Ortiz-Santana B."/>
            <person name="Ovrebo C."/>
            <person name="Racz N."/>
            <person name="Riley R."/>
            <person name="Savchenko A."/>
            <person name="Shiryaev A."/>
            <person name="Soop K."/>
            <person name="Spirin V."/>
            <person name="Szebenyi C."/>
            <person name="Tomsovsky M."/>
            <person name="Tulloss R.E."/>
            <person name="Uehling J."/>
            <person name="Grigoriev I.V."/>
            <person name="Vagvolgyi C."/>
            <person name="Papp T."/>
            <person name="Martin F.M."/>
            <person name="Miettinen O."/>
            <person name="Hibbett D.S."/>
            <person name="Nagy L.G."/>
        </authorList>
    </citation>
    <scope>NUCLEOTIDE SEQUENCE [LARGE SCALE GENOMIC DNA]</scope>
    <source>
        <strain evidence="1 2">NL-1719</strain>
    </source>
</reference>
<dbReference type="Proteomes" id="UP000308600">
    <property type="component" value="Unassembled WGS sequence"/>
</dbReference>
<organism evidence="1 2">
    <name type="scientific">Pluteus cervinus</name>
    <dbReference type="NCBI Taxonomy" id="181527"/>
    <lineage>
        <taxon>Eukaryota</taxon>
        <taxon>Fungi</taxon>
        <taxon>Dikarya</taxon>
        <taxon>Basidiomycota</taxon>
        <taxon>Agaricomycotina</taxon>
        <taxon>Agaricomycetes</taxon>
        <taxon>Agaricomycetidae</taxon>
        <taxon>Agaricales</taxon>
        <taxon>Pluteineae</taxon>
        <taxon>Pluteaceae</taxon>
        <taxon>Pluteus</taxon>
    </lineage>
</organism>
<name>A0ACD3AQB9_9AGAR</name>
<proteinExistence type="predicted"/>
<evidence type="ECO:0000313" key="2">
    <source>
        <dbReference type="Proteomes" id="UP000308600"/>
    </source>
</evidence>
<evidence type="ECO:0000313" key="1">
    <source>
        <dbReference type="EMBL" id="TFK67827.1"/>
    </source>
</evidence>
<sequence>MHGGRGLDVSRMFGTRFQSISTSTSHPGFHTRSTELILPQSSSDSYFSQPNSFRFKSPPPLKRKSRMLPLPPSWLYPPRVILWSPLKRLGLDSYS</sequence>